<reference evidence="2 3" key="1">
    <citation type="submission" date="2023-07" db="EMBL/GenBank/DDBJ databases">
        <title>Sequencing the genomes of 1000 actinobacteria strains.</title>
        <authorList>
            <person name="Klenk H.-P."/>
        </authorList>
    </citation>
    <scope>NUCLEOTIDE SEQUENCE [LARGE SCALE GENOMIC DNA]</scope>
    <source>
        <strain evidence="2 3">DSM 41600</strain>
    </source>
</reference>
<comment type="caution">
    <text evidence="2">The sequence shown here is derived from an EMBL/GenBank/DDBJ whole genome shotgun (WGS) entry which is preliminary data.</text>
</comment>
<name>A0ABT9L7R1_9ACTN</name>
<feature type="compositionally biased region" description="Basic and acidic residues" evidence="1">
    <location>
        <begin position="39"/>
        <end position="56"/>
    </location>
</feature>
<dbReference type="EMBL" id="JAURUE010000002">
    <property type="protein sequence ID" value="MDP9616325.1"/>
    <property type="molecule type" value="Genomic_DNA"/>
</dbReference>
<keyword evidence="3" id="KW-1185">Reference proteome</keyword>
<accession>A0ABT9L7R1</accession>
<organism evidence="2 3">
    <name type="scientific">Streptomyces demainii</name>
    <dbReference type="NCBI Taxonomy" id="588122"/>
    <lineage>
        <taxon>Bacteria</taxon>
        <taxon>Bacillati</taxon>
        <taxon>Actinomycetota</taxon>
        <taxon>Actinomycetes</taxon>
        <taxon>Kitasatosporales</taxon>
        <taxon>Streptomycetaceae</taxon>
        <taxon>Streptomyces</taxon>
    </lineage>
</organism>
<protein>
    <submittedName>
        <fullName evidence="2">Uncharacterized protein</fullName>
    </submittedName>
</protein>
<feature type="region of interest" description="Disordered" evidence="1">
    <location>
        <begin position="39"/>
        <end position="75"/>
    </location>
</feature>
<gene>
    <name evidence="2" type="ORF">JOF35_008663</name>
</gene>
<dbReference type="Proteomes" id="UP001234880">
    <property type="component" value="Unassembled WGS sequence"/>
</dbReference>
<evidence type="ECO:0000313" key="2">
    <source>
        <dbReference type="EMBL" id="MDP9616325.1"/>
    </source>
</evidence>
<proteinExistence type="predicted"/>
<evidence type="ECO:0000313" key="3">
    <source>
        <dbReference type="Proteomes" id="UP001234880"/>
    </source>
</evidence>
<dbReference type="RefSeq" id="WP_307112297.1">
    <property type="nucleotide sequence ID" value="NZ_JAURUE010000002.1"/>
</dbReference>
<sequence length="75" mass="7934">MVLGVADRVLLQGEQRGDLCGALDGPLLHRAEFDRAVTDEQAAEHHLPGEHGDGGVEPRYGFCGSATGRWPPGLA</sequence>
<evidence type="ECO:0000256" key="1">
    <source>
        <dbReference type="SAM" id="MobiDB-lite"/>
    </source>
</evidence>